<proteinExistence type="predicted"/>
<dbReference type="Proteomes" id="UP000031668">
    <property type="component" value="Unassembled WGS sequence"/>
</dbReference>
<organism evidence="1 2">
    <name type="scientific">Thelohanellus kitauei</name>
    <name type="common">Myxosporean</name>
    <dbReference type="NCBI Taxonomy" id="669202"/>
    <lineage>
        <taxon>Eukaryota</taxon>
        <taxon>Metazoa</taxon>
        <taxon>Cnidaria</taxon>
        <taxon>Myxozoa</taxon>
        <taxon>Myxosporea</taxon>
        <taxon>Bivalvulida</taxon>
        <taxon>Platysporina</taxon>
        <taxon>Myxobolidae</taxon>
        <taxon>Thelohanellus</taxon>
    </lineage>
</organism>
<evidence type="ECO:0000313" key="2">
    <source>
        <dbReference type="Proteomes" id="UP000031668"/>
    </source>
</evidence>
<sequence>MIGKNYTAKNLTSFFIDHVSTTESAKLLPFFKDIFTKANPGIPTSCVYTSGIKTISSLKILSNNSFDNFYVNFADGNGFATKKSLMACTLWDTSRNFKFTHYELENPLNLDIHSLPSLKRNLKEFIDDRHDL</sequence>
<gene>
    <name evidence="1" type="ORF">RF11_03456</name>
</gene>
<accession>A0A0C2M8M5</accession>
<comment type="caution">
    <text evidence="1">The sequence shown here is derived from an EMBL/GenBank/DDBJ whole genome shotgun (WGS) entry which is preliminary data.</text>
</comment>
<dbReference type="AlphaFoldDB" id="A0A0C2M8M5"/>
<reference evidence="1 2" key="1">
    <citation type="journal article" date="2014" name="Genome Biol. Evol.">
        <title>The genome of the myxosporean Thelohanellus kitauei shows adaptations to nutrient acquisition within its fish host.</title>
        <authorList>
            <person name="Yang Y."/>
            <person name="Xiong J."/>
            <person name="Zhou Z."/>
            <person name="Huo F."/>
            <person name="Miao W."/>
            <person name="Ran C."/>
            <person name="Liu Y."/>
            <person name="Zhang J."/>
            <person name="Feng J."/>
            <person name="Wang M."/>
            <person name="Wang M."/>
            <person name="Wang L."/>
            <person name="Yao B."/>
        </authorList>
    </citation>
    <scope>NUCLEOTIDE SEQUENCE [LARGE SCALE GENOMIC DNA]</scope>
    <source>
        <strain evidence="1">Wuqing</strain>
    </source>
</reference>
<keyword evidence="2" id="KW-1185">Reference proteome</keyword>
<name>A0A0C2M8M5_THEKT</name>
<protein>
    <submittedName>
        <fullName evidence="1">Uncharacterized protein</fullName>
    </submittedName>
</protein>
<evidence type="ECO:0000313" key="1">
    <source>
        <dbReference type="EMBL" id="KII60644.1"/>
    </source>
</evidence>
<dbReference type="EMBL" id="JWZT01005527">
    <property type="protein sequence ID" value="KII60644.1"/>
    <property type="molecule type" value="Genomic_DNA"/>
</dbReference>